<feature type="domain" description="G-protein coupled receptors family 1 profile" evidence="10">
    <location>
        <begin position="20"/>
        <end position="245"/>
    </location>
</feature>
<dbReference type="InterPro" id="IPR008166">
    <property type="entry name" value="Glyco_transf_92"/>
</dbReference>
<dbReference type="Proteomes" id="UP000494206">
    <property type="component" value="Unassembled WGS sequence"/>
</dbReference>
<evidence type="ECO:0000256" key="6">
    <source>
        <dbReference type="ARBA" id="ARBA00022989"/>
    </source>
</evidence>
<keyword evidence="3" id="KW-0328">Glycosyltransferase</keyword>
<keyword evidence="7 9" id="KW-0472">Membrane</keyword>
<dbReference type="EMBL" id="CADEPM010000001">
    <property type="protein sequence ID" value="CAB3396705.1"/>
    <property type="molecule type" value="Genomic_DNA"/>
</dbReference>
<feature type="transmembrane region" description="Helical" evidence="9">
    <location>
        <begin position="6"/>
        <end position="29"/>
    </location>
</feature>
<feature type="transmembrane region" description="Helical" evidence="9">
    <location>
        <begin position="122"/>
        <end position="142"/>
    </location>
</feature>
<evidence type="ECO:0000256" key="7">
    <source>
        <dbReference type="ARBA" id="ARBA00023136"/>
    </source>
</evidence>
<dbReference type="PANTHER" id="PTHR22989:SF3">
    <property type="entry name" value="METHYLTRANSFERASE FKBM DOMAIN-CONTAINING PROTEIN"/>
    <property type="match status" value="1"/>
</dbReference>
<feature type="region of interest" description="Disordered" evidence="8">
    <location>
        <begin position="293"/>
        <end position="322"/>
    </location>
</feature>
<comment type="similarity">
    <text evidence="2">Belongs to the glycosyltransferase 92 family.</text>
</comment>
<dbReference type="InterPro" id="IPR019430">
    <property type="entry name" value="7TM_GPCR_serpentine_rcpt_Srx"/>
</dbReference>
<reference evidence="11 12" key="1">
    <citation type="submission" date="2020-04" db="EMBL/GenBank/DDBJ databases">
        <authorList>
            <person name="Laetsch R D."/>
            <person name="Stevens L."/>
            <person name="Kumar S."/>
            <person name="Blaxter L. M."/>
        </authorList>
    </citation>
    <scope>NUCLEOTIDE SEQUENCE [LARGE SCALE GENOMIC DNA]</scope>
</reference>
<dbReference type="InterPro" id="IPR006342">
    <property type="entry name" value="FkbM_mtfrase"/>
</dbReference>
<name>A0A8S1E5F7_9PELO</name>
<evidence type="ECO:0000256" key="1">
    <source>
        <dbReference type="ARBA" id="ARBA00004167"/>
    </source>
</evidence>
<dbReference type="CDD" id="cd00637">
    <property type="entry name" value="7tm_classA_rhodopsin-like"/>
    <property type="match status" value="1"/>
</dbReference>
<dbReference type="AlphaFoldDB" id="A0A8S1E5F7"/>
<evidence type="ECO:0000256" key="4">
    <source>
        <dbReference type="ARBA" id="ARBA00022679"/>
    </source>
</evidence>
<gene>
    <name evidence="11" type="ORF">CBOVIS_LOCUS221</name>
</gene>
<evidence type="ECO:0000256" key="3">
    <source>
        <dbReference type="ARBA" id="ARBA00022676"/>
    </source>
</evidence>
<feature type="transmembrane region" description="Helical" evidence="9">
    <location>
        <begin position="252"/>
        <end position="276"/>
    </location>
</feature>
<evidence type="ECO:0000256" key="5">
    <source>
        <dbReference type="ARBA" id="ARBA00022692"/>
    </source>
</evidence>
<feature type="transmembrane region" description="Helical" evidence="9">
    <location>
        <begin position="225"/>
        <end position="246"/>
    </location>
</feature>
<proteinExistence type="inferred from homology"/>
<accession>A0A8S1E5F7</accession>
<dbReference type="GO" id="GO:0016020">
    <property type="term" value="C:membrane"/>
    <property type="evidence" value="ECO:0007669"/>
    <property type="project" value="UniProtKB-SubCell"/>
</dbReference>
<evidence type="ECO:0000256" key="8">
    <source>
        <dbReference type="SAM" id="MobiDB-lite"/>
    </source>
</evidence>
<evidence type="ECO:0000313" key="12">
    <source>
        <dbReference type="Proteomes" id="UP000494206"/>
    </source>
</evidence>
<dbReference type="SUPFAM" id="SSF81321">
    <property type="entry name" value="Family A G protein-coupled receptor-like"/>
    <property type="match status" value="1"/>
</dbReference>
<evidence type="ECO:0000313" key="11">
    <source>
        <dbReference type="EMBL" id="CAB3396705.1"/>
    </source>
</evidence>
<evidence type="ECO:0000256" key="9">
    <source>
        <dbReference type="SAM" id="Phobius"/>
    </source>
</evidence>
<dbReference type="Pfam" id="PF05050">
    <property type="entry name" value="Methyltransf_21"/>
    <property type="match status" value="1"/>
</dbReference>
<dbReference type="GO" id="GO:0016757">
    <property type="term" value="F:glycosyltransferase activity"/>
    <property type="evidence" value="ECO:0007669"/>
    <property type="project" value="UniProtKB-KW"/>
</dbReference>
<feature type="transmembrane region" description="Helical" evidence="9">
    <location>
        <begin position="734"/>
        <end position="752"/>
    </location>
</feature>
<sequence length="1081" mass="126649">MEWSSFGFFLIPSALIGVVCNWTVVFSVLKISSLKQSFGYLTANQALGDAIHCTAFLFYVCPMMILDIEEFQYHSKHCGFLLLFCYELSVLSHLVISFNRFSAVYTPTRYSTMFKSLSEPRNTVTIIVVMWVSTTILTIYFYQVLCPISYDPNMLMFSLRFSDFCATLTWYTDFWKFIICITLVVVFDIFTVVKVHSINKLVRGVNDTKTNAKKRSREMVFLRQTCLQGIAFVFELVSYFVVPLFLAENKVLLFFLTTFAWVSVHALDGAITVACNPDLRKFITFRGARSSNVVSSTHAHPQMTGERRSETQRASTSETSHQHAEYENGTMFIMTIFQITAFIKNGEQRMLAFYLYHPLPSIISAFAYKDHIAVTLFSQTHYGRVVYCRYFDCQRNEIKQPFEAFVFPESAVLCGRRIGAEYLAVSNEPDGELPENPVKIIRRDEPEHFFTVCLAPLYGDEAKYLQLAEFIEYYKLQGATFFHIYHINVSDYDRLLLDDYVRTGEIETIKMHDNFWRADFMWHMVQINDCHFRSKTFAKWTAFIDIDERLEMRQQSQFRTIGQYLDSITDPKINYLFWKTQWVQKTEDDPPRYINESHLIENMGFRKFKMTSEKIGGFSLQPKCIIRPEMTAVMFVHWPTATYPGGSRLEIDENVGINRHYRSLKKRILNYFGIDRISEYGPYKETSMAPWIEEKLTNEVSDRIQWVYDVKDLECRKKQIAYYRHDYTRYRRHIFFYIVTFCVGIFLFFNYFEIQVRKDNESLVKLISKPVLREYVNPVAPLDDTGYIFSNKPIPPLDPRFEMINNLPTCDLTQDRIPMTNNATAVMDAFQACMRPLIEQYRGKPAELMSNWVKATKPCDDIPEIKNLRIDAFNNQHETKWTILPNCKEENTMVTLGIGHDTEAEERLNRTLPNTKFFGADPMIDPNMQLYSAFGKFFPFAIGRKAGLSRFRVLPNQSQRTRKYTWQDVTTVDLVYFLHNILSLQRIDISYIDIEGGEFEFLDHFHKSGPLDEKGIHVCQFNLEVHTAFNPPGEQIFHDFIFRALEERRWVFVKPMLTGKGVHRMFLINMENQECVRKFIQ</sequence>
<comment type="subcellular location">
    <subcellularLocation>
        <location evidence="1">Membrane</location>
        <topology evidence="1">Single-pass membrane protein</topology>
    </subcellularLocation>
</comment>
<dbReference type="Pfam" id="PF01697">
    <property type="entry name" value="Glyco_transf_92"/>
    <property type="match status" value="1"/>
</dbReference>
<feature type="transmembrane region" description="Helical" evidence="9">
    <location>
        <begin position="174"/>
        <end position="193"/>
    </location>
</feature>
<feature type="transmembrane region" description="Helical" evidence="9">
    <location>
        <begin position="80"/>
        <end position="101"/>
    </location>
</feature>
<keyword evidence="4" id="KW-0808">Transferase</keyword>
<dbReference type="OrthoDB" id="5863008at2759"/>
<evidence type="ECO:0000256" key="2">
    <source>
        <dbReference type="ARBA" id="ARBA00007647"/>
    </source>
</evidence>
<keyword evidence="12" id="KW-1185">Reference proteome</keyword>
<dbReference type="Gene3D" id="1.20.1070.10">
    <property type="entry name" value="Rhodopsin 7-helix transmembrane proteins"/>
    <property type="match status" value="1"/>
</dbReference>
<dbReference type="InterPro" id="IPR017452">
    <property type="entry name" value="GPCR_Rhodpsn_7TM"/>
</dbReference>
<protein>
    <recommendedName>
        <fullName evidence="10">G-protein coupled receptors family 1 profile domain-containing protein</fullName>
    </recommendedName>
</protein>
<evidence type="ECO:0000259" key="10">
    <source>
        <dbReference type="PROSITE" id="PS50262"/>
    </source>
</evidence>
<keyword evidence="5 9" id="KW-0812">Transmembrane</keyword>
<keyword evidence="6 9" id="KW-1133">Transmembrane helix</keyword>
<dbReference type="Pfam" id="PF10328">
    <property type="entry name" value="7TM_GPCR_Srx"/>
    <property type="match status" value="1"/>
</dbReference>
<dbReference type="PROSITE" id="PS50262">
    <property type="entry name" value="G_PROTEIN_RECEP_F1_2"/>
    <property type="match status" value="1"/>
</dbReference>
<comment type="caution">
    <text evidence="11">The sequence shown here is derived from an EMBL/GenBank/DDBJ whole genome shotgun (WGS) entry which is preliminary data.</text>
</comment>
<organism evidence="11 12">
    <name type="scientific">Caenorhabditis bovis</name>
    <dbReference type="NCBI Taxonomy" id="2654633"/>
    <lineage>
        <taxon>Eukaryota</taxon>
        <taxon>Metazoa</taxon>
        <taxon>Ecdysozoa</taxon>
        <taxon>Nematoda</taxon>
        <taxon>Chromadorea</taxon>
        <taxon>Rhabditida</taxon>
        <taxon>Rhabditina</taxon>
        <taxon>Rhabditomorpha</taxon>
        <taxon>Rhabditoidea</taxon>
        <taxon>Rhabditidae</taxon>
        <taxon>Peloderinae</taxon>
        <taxon>Caenorhabditis</taxon>
    </lineage>
</organism>
<dbReference type="PANTHER" id="PTHR22989">
    <property type="entry name" value="UNCHARACTERIZED DUF13 C.ELEGANS"/>
    <property type="match status" value="1"/>
</dbReference>